<feature type="transmembrane region" description="Helical" evidence="7">
    <location>
        <begin position="5"/>
        <end position="24"/>
    </location>
</feature>
<dbReference type="OrthoDB" id="9789291at2"/>
<evidence type="ECO:0000256" key="1">
    <source>
        <dbReference type="ARBA" id="ARBA00004651"/>
    </source>
</evidence>
<evidence type="ECO:0000256" key="7">
    <source>
        <dbReference type="SAM" id="Phobius"/>
    </source>
</evidence>
<dbReference type="GO" id="GO:0005886">
    <property type="term" value="C:plasma membrane"/>
    <property type="evidence" value="ECO:0007669"/>
    <property type="project" value="UniProtKB-SubCell"/>
</dbReference>
<name>A0A2R4W005_THEAF</name>
<dbReference type="InterPro" id="IPR000045">
    <property type="entry name" value="Prepilin_IV_endopep_pep"/>
</dbReference>
<keyword evidence="6 7" id="KW-0472">Membrane</keyword>
<evidence type="ECO:0000256" key="5">
    <source>
        <dbReference type="ARBA" id="ARBA00022989"/>
    </source>
</evidence>
<feature type="transmembrane region" description="Helical" evidence="7">
    <location>
        <begin position="141"/>
        <end position="163"/>
    </location>
</feature>
<evidence type="ECO:0000259" key="8">
    <source>
        <dbReference type="Pfam" id="PF01478"/>
    </source>
</evidence>
<gene>
    <name evidence="10" type="ORF">TDSAC_0780</name>
</gene>
<organism evidence="10 11">
    <name type="scientific">Thermodesulfobium acidiphilum</name>
    <dbReference type="NCBI Taxonomy" id="1794699"/>
    <lineage>
        <taxon>Bacteria</taxon>
        <taxon>Pseudomonadati</taxon>
        <taxon>Thermodesulfobiota</taxon>
        <taxon>Thermodesulfobiia</taxon>
        <taxon>Thermodesulfobiales</taxon>
        <taxon>Thermodesulfobiaceae</taxon>
        <taxon>Thermodesulfobium</taxon>
    </lineage>
</organism>
<evidence type="ECO:0000256" key="3">
    <source>
        <dbReference type="ARBA" id="ARBA00022475"/>
    </source>
</evidence>
<dbReference type="KEGG" id="taci:TDSAC_0780"/>
<keyword evidence="11" id="KW-1185">Reference proteome</keyword>
<keyword evidence="5 7" id="KW-1133">Transmembrane helix</keyword>
<accession>A0A2R4W005</accession>
<keyword evidence="3" id="KW-1003">Cell membrane</keyword>
<dbReference type="Pfam" id="PF01478">
    <property type="entry name" value="Peptidase_A24"/>
    <property type="match status" value="1"/>
</dbReference>
<dbReference type="EMBL" id="CP020921">
    <property type="protein sequence ID" value="AWB10143.1"/>
    <property type="molecule type" value="Genomic_DNA"/>
</dbReference>
<dbReference type="InterPro" id="IPR010627">
    <property type="entry name" value="Prepilin_pept_A24_N"/>
</dbReference>
<feature type="domain" description="Prepilin peptidase A24 N-terminal" evidence="9">
    <location>
        <begin position="8"/>
        <end position="90"/>
    </location>
</feature>
<feature type="domain" description="Prepilin type IV endopeptidase peptidase" evidence="8">
    <location>
        <begin position="104"/>
        <end position="203"/>
    </location>
</feature>
<protein>
    <submittedName>
        <fullName evidence="10">Type 4 prepilin peptidase 1</fullName>
    </submittedName>
</protein>
<evidence type="ECO:0000313" key="10">
    <source>
        <dbReference type="EMBL" id="AWB10143.1"/>
    </source>
</evidence>
<dbReference type="GO" id="GO:0004190">
    <property type="term" value="F:aspartic-type endopeptidase activity"/>
    <property type="evidence" value="ECO:0007669"/>
    <property type="project" value="InterPro"/>
</dbReference>
<evidence type="ECO:0000313" key="11">
    <source>
        <dbReference type="Proteomes" id="UP000244792"/>
    </source>
</evidence>
<feature type="transmembrane region" description="Helical" evidence="7">
    <location>
        <begin position="183"/>
        <end position="205"/>
    </location>
</feature>
<feature type="transmembrane region" description="Helical" evidence="7">
    <location>
        <begin position="71"/>
        <end position="91"/>
    </location>
</feature>
<dbReference type="Gene3D" id="1.20.120.1220">
    <property type="match status" value="1"/>
</dbReference>
<dbReference type="PANTHER" id="PTHR30487">
    <property type="entry name" value="TYPE 4 PREPILIN-LIKE PROTEINS LEADER PEPTIDE-PROCESSING ENZYME"/>
    <property type="match status" value="1"/>
</dbReference>
<dbReference type="AlphaFoldDB" id="A0A2R4W005"/>
<dbReference type="Proteomes" id="UP000244792">
    <property type="component" value="Chromosome"/>
</dbReference>
<evidence type="ECO:0000256" key="6">
    <source>
        <dbReference type="ARBA" id="ARBA00023136"/>
    </source>
</evidence>
<keyword evidence="4 7" id="KW-0812">Transmembrane</keyword>
<evidence type="ECO:0000256" key="4">
    <source>
        <dbReference type="ARBA" id="ARBA00022692"/>
    </source>
</evidence>
<dbReference type="PANTHER" id="PTHR30487:SF0">
    <property type="entry name" value="PREPILIN LEADER PEPTIDASE_N-METHYLTRANSFERASE-RELATED"/>
    <property type="match status" value="1"/>
</dbReference>
<dbReference type="Pfam" id="PF06750">
    <property type="entry name" value="A24_N_bact"/>
    <property type="match status" value="1"/>
</dbReference>
<feature type="transmembrane region" description="Helical" evidence="7">
    <location>
        <begin position="217"/>
        <end position="238"/>
    </location>
</feature>
<dbReference type="InterPro" id="IPR050882">
    <property type="entry name" value="Prepilin_peptidase/N-MTase"/>
</dbReference>
<dbReference type="GO" id="GO:0006465">
    <property type="term" value="P:signal peptide processing"/>
    <property type="evidence" value="ECO:0007669"/>
    <property type="project" value="TreeGrafter"/>
</dbReference>
<proteinExistence type="inferred from homology"/>
<comment type="similarity">
    <text evidence="2">Belongs to the peptidase A24 family.</text>
</comment>
<sequence length="245" mass="27470">MEFAFVVICGAVFGSFLNMLIYRLPREQSILRPPSRCPKCGNSLKWYMNIPILSYIFLGGKCFYCKETIPIRYLIVEILEVMIFLVCYLDWGISLEFLLHAWFFTASLGIFFTDLETLLIPDSFSLLSLIPAIGIAALRGNLIESFIVAAGVFLLFYGVSIVTNGGMGGGDTKYSISMSCFLGVFHSFFGFFMAFFLGSIIGIVFRILGIIKRGEPIPFGPFLVLGCIISYGFGDYFIRLYLSLF</sequence>
<evidence type="ECO:0000259" key="9">
    <source>
        <dbReference type="Pfam" id="PF06750"/>
    </source>
</evidence>
<comment type="subcellular location">
    <subcellularLocation>
        <location evidence="1">Cell membrane</location>
        <topology evidence="1">Multi-pass membrane protein</topology>
    </subcellularLocation>
</comment>
<dbReference type="RefSeq" id="WP_108308964.1">
    <property type="nucleotide sequence ID" value="NZ_CP020921.1"/>
</dbReference>
<reference evidence="10 11" key="1">
    <citation type="submission" date="2017-04" db="EMBL/GenBank/DDBJ databases">
        <title>Genomic insights into metabolism of Thermodesulfobium acidiphilum.</title>
        <authorList>
            <person name="Toshchakov S.V."/>
            <person name="Frolov E.N."/>
            <person name="Kublanov I.V."/>
            <person name="Samarov N.I."/>
            <person name="Novikov A."/>
            <person name="Lebedinsky A.V."/>
            <person name="Bonch-Osmolovskaya E.A."/>
            <person name="Chernyh N.A."/>
        </authorList>
    </citation>
    <scope>NUCLEOTIDE SEQUENCE [LARGE SCALE GENOMIC DNA]</scope>
    <source>
        <strain evidence="10 11">3127-1</strain>
    </source>
</reference>
<evidence type="ECO:0000256" key="2">
    <source>
        <dbReference type="ARBA" id="ARBA00005801"/>
    </source>
</evidence>